<dbReference type="AlphaFoldDB" id="A0A5B7JAX7"/>
<proteinExistence type="predicted"/>
<keyword evidence="1" id="KW-1133">Transmembrane helix</keyword>
<comment type="caution">
    <text evidence="2">The sequence shown here is derived from an EMBL/GenBank/DDBJ whole genome shotgun (WGS) entry which is preliminary data.</text>
</comment>
<organism evidence="2 3">
    <name type="scientific">Portunus trituberculatus</name>
    <name type="common">Swimming crab</name>
    <name type="synonym">Neptunus trituberculatus</name>
    <dbReference type="NCBI Taxonomy" id="210409"/>
    <lineage>
        <taxon>Eukaryota</taxon>
        <taxon>Metazoa</taxon>
        <taxon>Ecdysozoa</taxon>
        <taxon>Arthropoda</taxon>
        <taxon>Crustacea</taxon>
        <taxon>Multicrustacea</taxon>
        <taxon>Malacostraca</taxon>
        <taxon>Eumalacostraca</taxon>
        <taxon>Eucarida</taxon>
        <taxon>Decapoda</taxon>
        <taxon>Pleocyemata</taxon>
        <taxon>Brachyura</taxon>
        <taxon>Eubrachyura</taxon>
        <taxon>Portunoidea</taxon>
        <taxon>Portunidae</taxon>
        <taxon>Portuninae</taxon>
        <taxon>Portunus</taxon>
    </lineage>
</organism>
<name>A0A5B7JAX7_PORTR</name>
<protein>
    <submittedName>
        <fullName evidence="2">Uncharacterized protein</fullName>
    </submittedName>
</protein>
<reference evidence="2 3" key="1">
    <citation type="submission" date="2019-05" db="EMBL/GenBank/DDBJ databases">
        <title>Another draft genome of Portunus trituberculatus and its Hox gene families provides insights of decapod evolution.</title>
        <authorList>
            <person name="Jeong J.-H."/>
            <person name="Song I."/>
            <person name="Kim S."/>
            <person name="Choi T."/>
            <person name="Kim D."/>
            <person name="Ryu S."/>
            <person name="Kim W."/>
        </authorList>
    </citation>
    <scope>NUCLEOTIDE SEQUENCE [LARGE SCALE GENOMIC DNA]</scope>
    <source>
        <tissue evidence="2">Muscle</tissue>
    </source>
</reference>
<keyword evidence="3" id="KW-1185">Reference proteome</keyword>
<dbReference type="Proteomes" id="UP000324222">
    <property type="component" value="Unassembled WGS sequence"/>
</dbReference>
<dbReference type="EMBL" id="VSRR010100816">
    <property type="protein sequence ID" value="MPC95041.1"/>
    <property type="molecule type" value="Genomic_DNA"/>
</dbReference>
<gene>
    <name evidence="2" type="ORF">E2C01_090235</name>
</gene>
<sequence>MHTRSWTETVTNSLRLFKLITELHPNLIPKHTNQYPKLLSVTLYLLFLIVLAALGHGGSSVSGAWFELRLGTVSCDSKPLERNEVVWCFVWPVKLGGGPFVCFERCFMNH</sequence>
<accession>A0A5B7JAX7</accession>
<keyword evidence="1" id="KW-0812">Transmembrane</keyword>
<keyword evidence="1" id="KW-0472">Membrane</keyword>
<feature type="transmembrane region" description="Helical" evidence="1">
    <location>
        <begin position="38"/>
        <end position="58"/>
    </location>
</feature>
<evidence type="ECO:0000256" key="1">
    <source>
        <dbReference type="SAM" id="Phobius"/>
    </source>
</evidence>
<evidence type="ECO:0000313" key="2">
    <source>
        <dbReference type="EMBL" id="MPC95041.1"/>
    </source>
</evidence>
<evidence type="ECO:0000313" key="3">
    <source>
        <dbReference type="Proteomes" id="UP000324222"/>
    </source>
</evidence>